<feature type="domain" description="N-acetyltransferase" evidence="3">
    <location>
        <begin position="150"/>
        <end position="300"/>
    </location>
</feature>
<dbReference type="AlphaFoldDB" id="A0A561T6P7"/>
<dbReference type="EMBL" id="VIWT01000004">
    <property type="protein sequence ID" value="TWF82793.1"/>
    <property type="molecule type" value="Genomic_DNA"/>
</dbReference>
<evidence type="ECO:0000313" key="5">
    <source>
        <dbReference type="Proteomes" id="UP000317940"/>
    </source>
</evidence>
<dbReference type="PROSITE" id="PS51186">
    <property type="entry name" value="GNAT"/>
    <property type="match status" value="1"/>
</dbReference>
<dbReference type="RefSeq" id="WP_145910067.1">
    <property type="nucleotide sequence ID" value="NZ_BAAAMZ010000009.1"/>
</dbReference>
<dbReference type="GO" id="GO:0016747">
    <property type="term" value="F:acyltransferase activity, transferring groups other than amino-acyl groups"/>
    <property type="evidence" value="ECO:0007669"/>
    <property type="project" value="InterPro"/>
</dbReference>
<dbReference type="PANTHER" id="PTHR43420">
    <property type="entry name" value="ACETYLTRANSFERASE"/>
    <property type="match status" value="1"/>
</dbReference>
<sequence length="300" mass="32865">MTDFALLSTPSDWLPELRRRLVEAYRANGLPAGAAEAFVDQRAEKADGWTAAAVLDADGRRVGQVVLSTGDEQGRLLGRIRELWTDPALDPDGAHRRAALAWARGWCAEQGAYRISVGLTAPDELFADYPVRGQARLKDLTDPAEVPAGASHRPLTEAEYEEWVAEGMERYAGDILRAGSGTPEQARRKAEEDYRQLLPQGRETEQTALVVLEADGEAIGHAWLKHQHLPGVSYGYSLDVAPRFRGRGHGRAAMALGEQAVRAAGDRALMFTVWGGNEVAMNLYTATGYRVLEETRSQDL</sequence>
<keyword evidence="1 4" id="KW-0808">Transferase</keyword>
<protein>
    <submittedName>
        <fullName evidence="4">Acetyltransferase (GNAT) family protein</fullName>
    </submittedName>
</protein>
<gene>
    <name evidence="4" type="ORF">FHX73_14275</name>
</gene>
<proteinExistence type="predicted"/>
<dbReference type="Proteomes" id="UP000317940">
    <property type="component" value="Unassembled WGS sequence"/>
</dbReference>
<keyword evidence="5" id="KW-1185">Reference proteome</keyword>
<reference evidence="4 5" key="1">
    <citation type="submission" date="2019-06" db="EMBL/GenBank/DDBJ databases">
        <title>Sequencing the genomes of 1000 actinobacteria strains.</title>
        <authorList>
            <person name="Klenk H.-P."/>
        </authorList>
    </citation>
    <scope>NUCLEOTIDE SEQUENCE [LARGE SCALE GENOMIC DNA]</scope>
    <source>
        <strain evidence="4 5">DSM 44826</strain>
    </source>
</reference>
<name>A0A561T6P7_9ACTN</name>
<evidence type="ECO:0000256" key="1">
    <source>
        <dbReference type="ARBA" id="ARBA00022679"/>
    </source>
</evidence>
<dbReference type="OrthoDB" id="3381976at2"/>
<evidence type="ECO:0000256" key="2">
    <source>
        <dbReference type="ARBA" id="ARBA00023315"/>
    </source>
</evidence>
<accession>A0A561T6P7</accession>
<dbReference type="InterPro" id="IPR016181">
    <property type="entry name" value="Acyl_CoA_acyltransferase"/>
</dbReference>
<organism evidence="4 5">
    <name type="scientific">Kitasatospora viridis</name>
    <dbReference type="NCBI Taxonomy" id="281105"/>
    <lineage>
        <taxon>Bacteria</taxon>
        <taxon>Bacillati</taxon>
        <taxon>Actinomycetota</taxon>
        <taxon>Actinomycetes</taxon>
        <taxon>Kitasatosporales</taxon>
        <taxon>Streptomycetaceae</taxon>
        <taxon>Kitasatospora</taxon>
    </lineage>
</organism>
<keyword evidence="2" id="KW-0012">Acyltransferase</keyword>
<dbReference type="CDD" id="cd04301">
    <property type="entry name" value="NAT_SF"/>
    <property type="match status" value="1"/>
</dbReference>
<dbReference type="SUPFAM" id="SSF55729">
    <property type="entry name" value="Acyl-CoA N-acyltransferases (Nat)"/>
    <property type="match status" value="1"/>
</dbReference>
<dbReference type="Gene3D" id="3.40.630.30">
    <property type="match status" value="1"/>
</dbReference>
<dbReference type="Pfam" id="PF00583">
    <property type="entry name" value="Acetyltransf_1"/>
    <property type="match status" value="1"/>
</dbReference>
<comment type="caution">
    <text evidence="4">The sequence shown here is derived from an EMBL/GenBank/DDBJ whole genome shotgun (WGS) entry which is preliminary data.</text>
</comment>
<evidence type="ECO:0000259" key="3">
    <source>
        <dbReference type="PROSITE" id="PS51186"/>
    </source>
</evidence>
<evidence type="ECO:0000313" key="4">
    <source>
        <dbReference type="EMBL" id="TWF82793.1"/>
    </source>
</evidence>
<dbReference type="InterPro" id="IPR000182">
    <property type="entry name" value="GNAT_dom"/>
</dbReference>
<dbReference type="InterPro" id="IPR050680">
    <property type="entry name" value="YpeA/RimI_acetyltransf"/>
</dbReference>